<dbReference type="STRING" id="338188.ERS852397_03263"/>
<protein>
    <submittedName>
        <fullName evidence="2">Uncharacterized protein</fullName>
    </submittedName>
</protein>
<feature type="transmembrane region" description="Helical" evidence="1">
    <location>
        <begin position="7"/>
        <end position="28"/>
    </location>
</feature>
<organism evidence="2 3">
    <name type="scientific">Bacteroides finegoldii</name>
    <dbReference type="NCBI Taxonomy" id="338188"/>
    <lineage>
        <taxon>Bacteria</taxon>
        <taxon>Pseudomonadati</taxon>
        <taxon>Bacteroidota</taxon>
        <taxon>Bacteroidia</taxon>
        <taxon>Bacteroidales</taxon>
        <taxon>Bacteroidaceae</taxon>
        <taxon>Bacteroides</taxon>
    </lineage>
</organism>
<proteinExistence type="predicted"/>
<evidence type="ECO:0000313" key="2">
    <source>
        <dbReference type="EMBL" id="CUO98774.1"/>
    </source>
</evidence>
<keyword evidence="1" id="KW-0812">Transmembrane</keyword>
<keyword evidence="1" id="KW-0472">Membrane</keyword>
<sequence>MSELTKIIFTINIVVLFIQLGLSIVYNWDEETEKIRGLKKLQ</sequence>
<dbReference type="AlphaFoldDB" id="A0A174JGC1"/>
<keyword evidence="1" id="KW-1133">Transmembrane helix</keyword>
<reference evidence="2 3" key="1">
    <citation type="submission" date="2015-09" db="EMBL/GenBank/DDBJ databases">
        <authorList>
            <consortium name="Pathogen Informatics"/>
        </authorList>
    </citation>
    <scope>NUCLEOTIDE SEQUENCE [LARGE SCALE GENOMIC DNA]</scope>
    <source>
        <strain evidence="2 3">2789STDY5608840</strain>
    </source>
</reference>
<accession>A0A174JGC1</accession>
<name>A0A174JGC1_9BACE</name>
<dbReference type="Proteomes" id="UP000095517">
    <property type="component" value="Unassembled WGS sequence"/>
</dbReference>
<evidence type="ECO:0000313" key="3">
    <source>
        <dbReference type="Proteomes" id="UP000095517"/>
    </source>
</evidence>
<dbReference type="EMBL" id="CYZH01000022">
    <property type="protein sequence ID" value="CUO98774.1"/>
    <property type="molecule type" value="Genomic_DNA"/>
</dbReference>
<gene>
    <name evidence="2" type="ORF">ERS852397_03263</name>
</gene>
<evidence type="ECO:0000256" key="1">
    <source>
        <dbReference type="SAM" id="Phobius"/>
    </source>
</evidence>